<evidence type="ECO:0000256" key="1">
    <source>
        <dbReference type="SAM" id="SignalP"/>
    </source>
</evidence>
<dbReference type="Proteomes" id="UP000315925">
    <property type="component" value="Chromosome"/>
</dbReference>
<keyword evidence="1" id="KW-0732">Signal</keyword>
<evidence type="ECO:0000313" key="5">
    <source>
        <dbReference type="Proteomes" id="UP000315925"/>
    </source>
</evidence>
<keyword evidence="4" id="KW-1185">Reference proteome</keyword>
<organism evidence="3 5">
    <name type="scientific">Methylacidiphilum kamchatkense Kam1</name>
    <dbReference type="NCBI Taxonomy" id="1202785"/>
    <lineage>
        <taxon>Bacteria</taxon>
        <taxon>Pseudomonadati</taxon>
        <taxon>Verrucomicrobiota</taxon>
        <taxon>Methylacidiphilae</taxon>
        <taxon>Methylacidiphilales</taxon>
        <taxon>Methylacidiphilaceae</taxon>
        <taxon>Methylacidiphilum (ex Ratnadevi et al. 2023)</taxon>
    </lineage>
</organism>
<dbReference type="EMBL" id="JQNX01000006">
    <property type="protein sequence ID" value="KIE58209.1"/>
    <property type="molecule type" value="Genomic_DNA"/>
</dbReference>
<feature type="chain" id="PRO_5044541287" evidence="1">
    <location>
        <begin position="23"/>
        <end position="157"/>
    </location>
</feature>
<protein>
    <submittedName>
        <fullName evidence="3">Uncharacterized protein</fullName>
    </submittedName>
</protein>
<proteinExistence type="predicted"/>
<evidence type="ECO:0000313" key="2">
    <source>
        <dbReference type="EMBL" id="KIE58209.1"/>
    </source>
</evidence>
<evidence type="ECO:0000313" key="4">
    <source>
        <dbReference type="Proteomes" id="UP000031594"/>
    </source>
</evidence>
<sequence length="157" mass="18664">MKKFTFLSFAVGIMVFALSSYAQVYPIPDFPKRPNIKEPSIHPPFGTPFVQTFWSTWELKGHHFQQGMPQEQVIKIMGEEYERFDVMNLHYRRGRIMSGYIATSNKQNGNLIRAHVLKWSYKDPSHYVYETYFIFSDEDNRLNRIFYQQKPLDLIAQ</sequence>
<reference evidence="5" key="3">
    <citation type="submission" date="2019-03" db="EMBL/GenBank/DDBJ databases">
        <title>Complete genome of Methylacidiphilum kamchatkense Kam1.</title>
        <authorList>
            <person name="Kruse T."/>
            <person name="Murarilal Ratnadevi C."/>
            <person name="Erikstad H.-A."/>
            <person name="Birkeland N.-K."/>
        </authorList>
    </citation>
    <scope>NUCLEOTIDE SEQUENCE [LARGE SCALE GENOMIC DNA]</scope>
    <source>
        <strain evidence="5">kam1</strain>
    </source>
</reference>
<feature type="signal peptide" evidence="1">
    <location>
        <begin position="1"/>
        <end position="22"/>
    </location>
</feature>
<accession>A0A0C1UNV9</accession>
<dbReference type="RefSeq" id="WP_039721815.1">
    <property type="nucleotide sequence ID" value="NZ_CP037899.1"/>
</dbReference>
<name>A0A0C1UNV9_9BACT</name>
<reference evidence="3" key="2">
    <citation type="journal article" date="2019" name="BMC Genomics">
        <title>Complete genome sequence analysis of the thermoacidophilic verrucomicrobial methanotroph 'Candidatus Methylacidiphilum kamchatkense' strain Kam1 and comparison with its closest relatives.</title>
        <authorList>
            <person name="Kruse T."/>
            <person name="Ratnadevi C.M."/>
            <person name="Erikstad H.A."/>
            <person name="Birkeland N.K."/>
        </authorList>
    </citation>
    <scope>NUCLEOTIDE SEQUENCE</scope>
    <source>
        <strain evidence="3">Kam1</strain>
    </source>
</reference>
<gene>
    <name evidence="2" type="ORF">A946_08520</name>
    <name evidence="3" type="ORF">kam1_842</name>
</gene>
<reference evidence="2 4" key="1">
    <citation type="submission" date="2014-08" db="EMBL/GenBank/DDBJ databases">
        <title>Methylacidiphilum kamchatkense strain Kam1 draft genome sequence.</title>
        <authorList>
            <person name="Birkeland N.-K."/>
            <person name="Erikstad H.A."/>
        </authorList>
    </citation>
    <scope>NUCLEOTIDE SEQUENCE [LARGE SCALE GENOMIC DNA]</scope>
    <source>
        <strain evidence="2 4">Kam1</strain>
    </source>
</reference>
<dbReference type="EMBL" id="CP037899">
    <property type="protein sequence ID" value="QDQ42085.1"/>
    <property type="molecule type" value="Genomic_DNA"/>
</dbReference>
<dbReference type="OrthoDB" id="195203at2"/>
<dbReference type="AlphaFoldDB" id="A0A0C1UNV9"/>
<dbReference type="Proteomes" id="UP000031594">
    <property type="component" value="Unassembled WGS sequence"/>
</dbReference>
<dbReference type="KEGG" id="mkc:kam1_842"/>
<evidence type="ECO:0000313" key="3">
    <source>
        <dbReference type="EMBL" id="QDQ42085.1"/>
    </source>
</evidence>